<evidence type="ECO:0000313" key="5">
    <source>
        <dbReference type="EMBL" id="VAX38735.1"/>
    </source>
</evidence>
<sequence length="324" mass="35484">MPQLTLVQAINTALASELERDDRVVLLGEDIGINGGVFRVTEGLQEQFGSDRVVDCPLDESGIMGSAIGLAIGGMRPIPEIQFEGFLGPAYDQLVNHAARMRTRTRGAITVPMTVRVPVGGGIHAPELHSDSPEAIYAHTPGLKVVMPCTPYDAKGLLLAAIRDPDPVIFFEPKRVYRSFREEVPDEDYTIPLGQAKVVSEGDDITVVTWGAPVFQCLGALDNLPEDVSVELIDLRTIYPLDIETIVESVKKTGRCVVVHEAPKTAGMGAEISSLIQEHCFLHLEAPVQRCAGFDTIMPYYKLELDYLPETPRIQKSIEECLAY</sequence>
<evidence type="ECO:0000259" key="4">
    <source>
        <dbReference type="SMART" id="SM00861"/>
    </source>
</evidence>
<evidence type="ECO:0000256" key="1">
    <source>
        <dbReference type="ARBA" id="ARBA00001964"/>
    </source>
</evidence>
<dbReference type="AlphaFoldDB" id="A0A3B1E0W3"/>
<evidence type="ECO:0000256" key="2">
    <source>
        <dbReference type="ARBA" id="ARBA00023002"/>
    </source>
</evidence>
<dbReference type="Gene3D" id="3.40.50.920">
    <property type="match status" value="1"/>
</dbReference>
<dbReference type="SUPFAM" id="SSF52518">
    <property type="entry name" value="Thiamin diphosphate-binding fold (THDP-binding)"/>
    <property type="match status" value="1"/>
</dbReference>
<dbReference type="InterPro" id="IPR009014">
    <property type="entry name" value="Transketo_C/PFOR_II"/>
</dbReference>
<dbReference type="PANTHER" id="PTHR43257:SF2">
    <property type="entry name" value="PYRUVATE DEHYDROGENASE E1 COMPONENT SUBUNIT BETA"/>
    <property type="match status" value="1"/>
</dbReference>
<evidence type="ECO:0000256" key="3">
    <source>
        <dbReference type="ARBA" id="ARBA00023052"/>
    </source>
</evidence>
<dbReference type="Pfam" id="PF02780">
    <property type="entry name" value="Transketolase_C"/>
    <property type="match status" value="1"/>
</dbReference>
<dbReference type="GO" id="GO:0003863">
    <property type="term" value="F:branched-chain 2-oxo acid dehydrogenase activity"/>
    <property type="evidence" value="ECO:0007669"/>
    <property type="project" value="UniProtKB-EC"/>
</dbReference>
<accession>A0A3B1E0W3</accession>
<dbReference type="InterPro" id="IPR033248">
    <property type="entry name" value="Transketolase_C"/>
</dbReference>
<dbReference type="SMART" id="SM00861">
    <property type="entry name" value="Transket_pyr"/>
    <property type="match status" value="1"/>
</dbReference>
<comment type="cofactor">
    <cofactor evidence="1">
        <name>thiamine diphosphate</name>
        <dbReference type="ChEBI" id="CHEBI:58937"/>
    </cofactor>
</comment>
<dbReference type="EC" id="1.2.4.4" evidence="5"/>
<dbReference type="FunFam" id="3.40.50.920:FF:000001">
    <property type="entry name" value="Pyruvate dehydrogenase E1 beta subunit"/>
    <property type="match status" value="1"/>
</dbReference>
<protein>
    <submittedName>
        <fullName evidence="5">Branched-chain alpha-keto acid dehydrogenase, E1 component, beta subunit</fullName>
        <ecNumber evidence="5">1.2.4.4</ecNumber>
    </submittedName>
</protein>
<keyword evidence="2 5" id="KW-0560">Oxidoreductase</keyword>
<organism evidence="5">
    <name type="scientific">hydrothermal vent metagenome</name>
    <dbReference type="NCBI Taxonomy" id="652676"/>
    <lineage>
        <taxon>unclassified sequences</taxon>
        <taxon>metagenomes</taxon>
        <taxon>ecological metagenomes</taxon>
    </lineage>
</organism>
<dbReference type="PANTHER" id="PTHR43257">
    <property type="entry name" value="PYRUVATE DEHYDROGENASE E1 COMPONENT BETA SUBUNIT"/>
    <property type="match status" value="1"/>
</dbReference>
<name>A0A3B1E0W3_9ZZZZ</name>
<reference evidence="5" key="1">
    <citation type="submission" date="2018-06" db="EMBL/GenBank/DDBJ databases">
        <authorList>
            <person name="Zhirakovskaya E."/>
        </authorList>
    </citation>
    <scope>NUCLEOTIDE SEQUENCE</scope>
</reference>
<feature type="domain" description="Transketolase-like pyrimidine-binding" evidence="4">
    <location>
        <begin position="4"/>
        <end position="179"/>
    </location>
</feature>
<proteinExistence type="predicted"/>
<dbReference type="EMBL" id="UOGK01000146">
    <property type="protein sequence ID" value="VAX38735.1"/>
    <property type="molecule type" value="Genomic_DNA"/>
</dbReference>
<dbReference type="CDD" id="cd07036">
    <property type="entry name" value="TPP_PYR_E1-PDHc-beta_like"/>
    <property type="match status" value="1"/>
</dbReference>
<gene>
    <name evidence="5" type="ORF">MNBD_PLANCTO03-425</name>
</gene>
<dbReference type="InterPro" id="IPR029061">
    <property type="entry name" value="THDP-binding"/>
</dbReference>
<dbReference type="Pfam" id="PF02779">
    <property type="entry name" value="Transket_pyr"/>
    <property type="match status" value="1"/>
</dbReference>
<dbReference type="SUPFAM" id="SSF52922">
    <property type="entry name" value="TK C-terminal domain-like"/>
    <property type="match status" value="1"/>
</dbReference>
<keyword evidence="3" id="KW-0786">Thiamine pyrophosphate</keyword>
<dbReference type="FunFam" id="3.40.50.970:FF:000001">
    <property type="entry name" value="Pyruvate dehydrogenase E1 beta subunit"/>
    <property type="match status" value="1"/>
</dbReference>
<dbReference type="Gene3D" id="3.40.50.970">
    <property type="match status" value="1"/>
</dbReference>
<dbReference type="InterPro" id="IPR005475">
    <property type="entry name" value="Transketolase-like_Pyr-bd"/>
</dbReference>